<protein>
    <submittedName>
        <fullName evidence="2">Uncharacterized protein</fullName>
    </submittedName>
</protein>
<proteinExistence type="predicted"/>
<evidence type="ECO:0000313" key="2">
    <source>
        <dbReference type="EMBL" id="MUG48150.1"/>
    </source>
</evidence>
<evidence type="ECO:0000256" key="1">
    <source>
        <dbReference type="SAM" id="Phobius"/>
    </source>
</evidence>
<dbReference type="EMBL" id="WNZW01000021">
    <property type="protein sequence ID" value="MUG48150.1"/>
    <property type="molecule type" value="Genomic_DNA"/>
</dbReference>
<dbReference type="AlphaFoldDB" id="A0A7X3CRG0"/>
<name>A0A7X3CRG0_9BACL</name>
<dbReference type="Proteomes" id="UP000447876">
    <property type="component" value="Unassembled WGS sequence"/>
</dbReference>
<keyword evidence="1" id="KW-0472">Membrane</keyword>
<gene>
    <name evidence="2" type="ORF">GNP95_24725</name>
</gene>
<organism evidence="2 3">
    <name type="scientific">Paenibacillus woosongensis</name>
    <dbReference type="NCBI Taxonomy" id="307580"/>
    <lineage>
        <taxon>Bacteria</taxon>
        <taxon>Bacillati</taxon>
        <taxon>Bacillota</taxon>
        <taxon>Bacilli</taxon>
        <taxon>Bacillales</taxon>
        <taxon>Paenibacillaceae</taxon>
        <taxon>Paenibacillus</taxon>
    </lineage>
</organism>
<comment type="caution">
    <text evidence="2">The sequence shown here is derived from an EMBL/GenBank/DDBJ whole genome shotgun (WGS) entry which is preliminary data.</text>
</comment>
<dbReference type="RefSeq" id="WP_155613496.1">
    <property type="nucleotide sequence ID" value="NZ_WNZW01000021.1"/>
</dbReference>
<feature type="transmembrane region" description="Helical" evidence="1">
    <location>
        <begin position="9"/>
        <end position="28"/>
    </location>
</feature>
<dbReference type="OrthoDB" id="2532896at2"/>
<accession>A0A7X3CRG0</accession>
<evidence type="ECO:0000313" key="3">
    <source>
        <dbReference type="Proteomes" id="UP000447876"/>
    </source>
</evidence>
<keyword evidence="1" id="KW-0812">Transmembrane</keyword>
<reference evidence="2 3" key="1">
    <citation type="submission" date="2019-11" db="EMBL/GenBank/DDBJ databases">
        <title>Draft genome sequences of five Paenibacillus species of dairy origin.</title>
        <authorList>
            <person name="Olajide A.M."/>
            <person name="Chen S."/>
            <person name="Lapointe G."/>
        </authorList>
    </citation>
    <scope>NUCLEOTIDE SEQUENCE [LARGE SCALE GENOMIC DNA]</scope>
    <source>
        <strain evidence="2 3">12CR55</strain>
    </source>
</reference>
<sequence length="336" mass="37370">MNKKSNLKGYLLAGGLVVLAAALIIGIVKLQERDQALKVTDASAAGVALDGELPVKPDLEEQSDISLEQVQYQDQEGEALSPYLLDHLSFQEEEVKSVLAVWKGTKKELPLERQYVILQSLRFTDMQAAATETASPAGQVILQFALSDQRIIELPYNLDNNAFESAGKAYYADDQVLLLMHGLMKPDSELGVFDAFEERARLEAEKQAELSEPKGVEREQIAVDGLIYSEWEERLDTETADWSIPYYDNAVGEVKEVRKFSNGILVLNNKIIFCDGSHETPGGVKVGLTAAEVGKKLHADPMKLPSKWSYKSGDYFRFHLHFDGSKVKYMALSQPL</sequence>
<keyword evidence="1" id="KW-1133">Transmembrane helix</keyword>